<dbReference type="InterPro" id="IPR029787">
    <property type="entry name" value="Nucleotide_cyclase"/>
</dbReference>
<proteinExistence type="predicted"/>
<dbReference type="CDD" id="cd01948">
    <property type="entry name" value="EAL"/>
    <property type="match status" value="1"/>
</dbReference>
<dbReference type="SUPFAM" id="SSF55781">
    <property type="entry name" value="GAF domain-like"/>
    <property type="match status" value="2"/>
</dbReference>
<feature type="domain" description="PAS" evidence="1">
    <location>
        <begin position="352"/>
        <end position="393"/>
    </location>
</feature>
<evidence type="ECO:0000259" key="2">
    <source>
        <dbReference type="PROSITE" id="PS50113"/>
    </source>
</evidence>
<dbReference type="Gene3D" id="3.30.70.270">
    <property type="match status" value="1"/>
</dbReference>
<feature type="domain" description="GGDEF" evidence="4">
    <location>
        <begin position="505"/>
        <end position="638"/>
    </location>
</feature>
<dbReference type="Pfam" id="PF00990">
    <property type="entry name" value="GGDEF"/>
    <property type="match status" value="1"/>
</dbReference>
<accession>A0A2W0H885</accession>
<dbReference type="Gene3D" id="3.30.450.40">
    <property type="match status" value="2"/>
</dbReference>
<dbReference type="InterPro" id="IPR035965">
    <property type="entry name" value="PAS-like_dom_sf"/>
</dbReference>
<dbReference type="SMART" id="SM00065">
    <property type="entry name" value="GAF"/>
    <property type="match status" value="2"/>
</dbReference>
<dbReference type="PROSITE" id="PS50883">
    <property type="entry name" value="EAL"/>
    <property type="match status" value="1"/>
</dbReference>
<dbReference type="PROSITE" id="PS50112">
    <property type="entry name" value="PAS"/>
    <property type="match status" value="1"/>
</dbReference>
<gene>
    <name evidence="5" type="ORF">CR205_17810</name>
</gene>
<sequence>MLTHVTTAISDEIVQCDSVGIYLPQEDGSFRGFVGKPEVINGMTLDRHTIDMEQDLLAKEVMETRKTIYIPDTSRDSRPDARAVEAFQIKSLLVLPISHEDELFGLVFLFDYGIPMDLSECEIQSVEAYVNMAAVAINNAKILSRKETLLSQKQMLLDASRELSMSSTLEEALDTCFHYLEKVLGTPNAASHLIDPVAEEVMNPVRLSRQSTWSEEDWIGTHKKVHADLRADSVMTFVIDSKEPLYIEDVCKDDRVNRVACSSFGIESLFIMPLVAAGKVLGVVPVVELRGERRGFSSAQRQLAQSVVDTTAGTVANLLYTEKQDLIIRERTAEIQKKNDELNHVISELKRLRDEKELILNSAGEGIFGLDLSGRITFCNPASARMLGYDSVEELIGKPYSYIFKRRGGHDDAPLSSERKQYDTEEKFFRKDNTSFPVEYVISSIEKDGKVTGDVVTFKDITRRKQMEEQIKHQAYYDSLTNLPNRVLLNDRLTQGINYSRLHNEKLAVLFLDLDRFKYVNDTHGHTFGDLLLKEVGGRLGEAVPAEATVSRQGGDEFTIFLPNIQGKEDVVKVVERINHHFSAPFVINGHEIYVKNSIGISLYPEDGETTDDLVKNADTAMYKSKEFSGDNFHFYKADMDDRLYQRIQLETALYKALDQNELEIFYQPQIDYKKGTVTGLEALLRWNHPHEGMIPPCDFLPIAEDTGLIVPIGEWVIKESCRQLKEWHEQGYTNLDVSVNLTVREFEQADLFTKVKNVLSETGLEARFLKLEITENQILKDTEGTLTRMREFKDSGVDISIDDFGTGYSSLAYLKQFPIHTLKIDKSFVQDISPNGENASITNTIIDLAKNMELDVIAEGVETLEQAEFLVSKGCCQMQGFYFSKPLSASVVEKRFLREDGLKELLEPAR</sequence>
<dbReference type="Gene3D" id="3.30.450.20">
    <property type="entry name" value="PAS domain"/>
    <property type="match status" value="1"/>
</dbReference>
<dbReference type="PROSITE" id="PS50887">
    <property type="entry name" value="GGDEF"/>
    <property type="match status" value="1"/>
</dbReference>
<dbReference type="GO" id="GO:0016301">
    <property type="term" value="F:kinase activity"/>
    <property type="evidence" value="ECO:0007669"/>
    <property type="project" value="UniProtKB-KW"/>
</dbReference>
<feature type="domain" description="EAL" evidence="3">
    <location>
        <begin position="647"/>
        <end position="901"/>
    </location>
</feature>
<dbReference type="PROSITE" id="PS50113">
    <property type="entry name" value="PAC"/>
    <property type="match status" value="1"/>
</dbReference>
<feature type="domain" description="PAC" evidence="2">
    <location>
        <begin position="422"/>
        <end position="473"/>
    </location>
</feature>
<dbReference type="NCBIfam" id="TIGR00229">
    <property type="entry name" value="sensory_box"/>
    <property type="match status" value="1"/>
</dbReference>
<comment type="caution">
    <text evidence="5">The sequence shown here is derived from an EMBL/GenBank/DDBJ whole genome shotgun (WGS) entry which is preliminary data.</text>
</comment>
<dbReference type="InterPro" id="IPR003018">
    <property type="entry name" value="GAF"/>
</dbReference>
<dbReference type="InterPro" id="IPR043128">
    <property type="entry name" value="Rev_trsase/Diguanyl_cyclase"/>
</dbReference>
<dbReference type="InterPro" id="IPR000160">
    <property type="entry name" value="GGDEF_dom"/>
</dbReference>
<dbReference type="Gene3D" id="3.20.20.450">
    <property type="entry name" value="EAL domain"/>
    <property type="match status" value="1"/>
</dbReference>
<dbReference type="OrthoDB" id="9759607at2"/>
<dbReference type="AlphaFoldDB" id="A0A2W0H885"/>
<dbReference type="EMBL" id="PDOF01000003">
    <property type="protein sequence ID" value="PYZ96310.1"/>
    <property type="molecule type" value="Genomic_DNA"/>
</dbReference>
<dbReference type="SUPFAM" id="SSF55785">
    <property type="entry name" value="PYP-like sensor domain (PAS domain)"/>
    <property type="match status" value="1"/>
</dbReference>
<name>A0A2W0H885_9BACI</name>
<dbReference type="InterPro" id="IPR029016">
    <property type="entry name" value="GAF-like_dom_sf"/>
</dbReference>
<dbReference type="SMART" id="SM00091">
    <property type="entry name" value="PAS"/>
    <property type="match status" value="1"/>
</dbReference>
<evidence type="ECO:0000259" key="3">
    <source>
        <dbReference type="PROSITE" id="PS50883"/>
    </source>
</evidence>
<dbReference type="InterPro" id="IPR052155">
    <property type="entry name" value="Biofilm_reg_signaling"/>
</dbReference>
<dbReference type="InterPro" id="IPR001633">
    <property type="entry name" value="EAL_dom"/>
</dbReference>
<dbReference type="FunFam" id="3.20.20.450:FF:000001">
    <property type="entry name" value="Cyclic di-GMP phosphodiesterase yahA"/>
    <property type="match status" value="1"/>
</dbReference>
<keyword evidence="5" id="KW-0808">Transferase</keyword>
<evidence type="ECO:0000313" key="6">
    <source>
        <dbReference type="Proteomes" id="UP000248066"/>
    </source>
</evidence>
<dbReference type="Pfam" id="PF13185">
    <property type="entry name" value="GAF_2"/>
    <property type="match status" value="1"/>
</dbReference>
<dbReference type="PANTHER" id="PTHR44757">
    <property type="entry name" value="DIGUANYLATE CYCLASE DGCP"/>
    <property type="match status" value="1"/>
</dbReference>
<dbReference type="PANTHER" id="PTHR44757:SF2">
    <property type="entry name" value="BIOFILM ARCHITECTURE MAINTENANCE PROTEIN MBAA"/>
    <property type="match status" value="1"/>
</dbReference>
<organism evidence="5 6">
    <name type="scientific">Alteribacter lacisalsi</name>
    <dbReference type="NCBI Taxonomy" id="2045244"/>
    <lineage>
        <taxon>Bacteria</taxon>
        <taxon>Bacillati</taxon>
        <taxon>Bacillota</taxon>
        <taxon>Bacilli</taxon>
        <taxon>Bacillales</taxon>
        <taxon>Bacillaceae</taxon>
        <taxon>Alteribacter</taxon>
    </lineage>
</organism>
<dbReference type="SUPFAM" id="SSF141868">
    <property type="entry name" value="EAL domain-like"/>
    <property type="match status" value="1"/>
</dbReference>
<dbReference type="Proteomes" id="UP000248066">
    <property type="component" value="Unassembled WGS sequence"/>
</dbReference>
<reference evidence="5 6" key="1">
    <citation type="submission" date="2017-10" db="EMBL/GenBank/DDBJ databases">
        <title>Bacillus sp. nov., a halophilic bacterium isolated from a Yangshapao Lake.</title>
        <authorList>
            <person name="Wang H."/>
        </authorList>
    </citation>
    <scope>NUCLEOTIDE SEQUENCE [LARGE SCALE GENOMIC DNA]</scope>
    <source>
        <strain evidence="5 6">YSP-3</strain>
    </source>
</reference>
<keyword evidence="5" id="KW-0418">Kinase</keyword>
<dbReference type="InterPro" id="IPR000014">
    <property type="entry name" value="PAS"/>
</dbReference>
<dbReference type="Pfam" id="PF01590">
    <property type="entry name" value="GAF"/>
    <property type="match status" value="1"/>
</dbReference>
<dbReference type="CDD" id="cd00130">
    <property type="entry name" value="PAS"/>
    <property type="match status" value="1"/>
</dbReference>
<evidence type="ECO:0000259" key="1">
    <source>
        <dbReference type="PROSITE" id="PS50112"/>
    </source>
</evidence>
<protein>
    <submittedName>
        <fullName evidence="5">Histidine kinase</fullName>
    </submittedName>
</protein>
<evidence type="ECO:0000313" key="5">
    <source>
        <dbReference type="EMBL" id="PYZ96310.1"/>
    </source>
</evidence>
<dbReference type="SMART" id="SM00267">
    <property type="entry name" value="GGDEF"/>
    <property type="match status" value="1"/>
</dbReference>
<keyword evidence="6" id="KW-1185">Reference proteome</keyword>
<dbReference type="NCBIfam" id="TIGR00254">
    <property type="entry name" value="GGDEF"/>
    <property type="match status" value="1"/>
</dbReference>
<dbReference type="SUPFAM" id="SSF55073">
    <property type="entry name" value="Nucleotide cyclase"/>
    <property type="match status" value="1"/>
</dbReference>
<dbReference type="CDD" id="cd01949">
    <property type="entry name" value="GGDEF"/>
    <property type="match status" value="1"/>
</dbReference>
<dbReference type="Pfam" id="PF00563">
    <property type="entry name" value="EAL"/>
    <property type="match status" value="1"/>
</dbReference>
<dbReference type="InterPro" id="IPR000700">
    <property type="entry name" value="PAS-assoc_C"/>
</dbReference>
<dbReference type="InterPro" id="IPR035919">
    <property type="entry name" value="EAL_sf"/>
</dbReference>
<dbReference type="Pfam" id="PF13426">
    <property type="entry name" value="PAS_9"/>
    <property type="match status" value="1"/>
</dbReference>
<dbReference type="SMART" id="SM00052">
    <property type="entry name" value="EAL"/>
    <property type="match status" value="1"/>
</dbReference>
<evidence type="ECO:0000259" key="4">
    <source>
        <dbReference type="PROSITE" id="PS50887"/>
    </source>
</evidence>